<dbReference type="SUPFAM" id="SSF48150">
    <property type="entry name" value="DNA-glycosylase"/>
    <property type="match status" value="1"/>
</dbReference>
<gene>
    <name evidence="1" type="ORF">APORC_0892</name>
</gene>
<proteinExistence type="predicted"/>
<dbReference type="RefSeq" id="WP_066387074.1">
    <property type="nucleotide sequence ID" value="NZ_CP036246.2"/>
</dbReference>
<dbReference type="KEGG" id="apoc:APORC_0892"/>
<reference evidence="1 2" key="2">
    <citation type="submission" date="2019-09" db="EMBL/GenBank/DDBJ databases">
        <title>Taxonomic note: a critical rebuttal of the proposed division of the genus Arcobacter into six genera, emended descriptions of Arcobacter anaerophilus and the genus Arcobacter, and an assessment of genus-level boundaries for Epsilonproteobacteria using in silico genomic comparator tools.</title>
        <authorList>
            <person name="On S.L.W."/>
            <person name="Miller W.G."/>
            <person name="Biggs P."/>
            <person name="Cornelius A."/>
            <person name="Vandamme P."/>
        </authorList>
    </citation>
    <scope>NUCLEOTIDE SEQUENCE [LARGE SCALE GENOMIC DNA]</scope>
    <source>
        <strain evidence="1 2">CCUG 56899</strain>
    </source>
</reference>
<dbReference type="EMBL" id="CP036246">
    <property type="protein sequence ID" value="QEP40494.1"/>
    <property type="molecule type" value="Genomic_DNA"/>
</dbReference>
<dbReference type="Proteomes" id="UP000322644">
    <property type="component" value="Chromosome"/>
</dbReference>
<dbReference type="InterPro" id="IPR014127">
    <property type="entry name" value="CHP02757"/>
</dbReference>
<dbReference type="NCBIfam" id="TIGR02757">
    <property type="entry name" value="TIGR02757 family protein"/>
    <property type="match status" value="1"/>
</dbReference>
<dbReference type="InterPro" id="IPR011257">
    <property type="entry name" value="DNA_glycosylase"/>
</dbReference>
<organism evidence="1 2">
    <name type="scientific">Arcobacter porcinus</name>
    <dbReference type="NCBI Taxonomy" id="1935204"/>
    <lineage>
        <taxon>Bacteria</taxon>
        <taxon>Pseudomonadati</taxon>
        <taxon>Campylobacterota</taxon>
        <taxon>Epsilonproteobacteria</taxon>
        <taxon>Campylobacterales</taxon>
        <taxon>Arcobacteraceae</taxon>
        <taxon>Arcobacter</taxon>
    </lineage>
</organism>
<protein>
    <submittedName>
        <fullName evidence="1">DUF2400 domain-containing protein</fullName>
    </submittedName>
</protein>
<sequence length="258" mass="30435">MQRDDIELKELLDIEVNSRNSEFELSYDKPDPLLVAKRQKDDYAILLCALFAYGNAKLIVKFLDSLDFSLLDKSEEDIEKTLNKHYYRFQNSKDVIEVFKAFRRLKLENSLEELFLEAYNKEKNVLEGVDFLIGKIKEKANYSSQGFDFLVGNTLKRDKQGKIKLTNAPYKRWNMFLRWMIREDSLDLGFWKNVSKSDLILPLDTHTFKVSQKLGLLKNKTYNLKSALEITEKLKKFDKNDPIKYDFAIYRLGQEKII</sequence>
<reference evidence="1 2" key="1">
    <citation type="submission" date="2019-09" db="EMBL/GenBank/DDBJ databases">
        <title>Complete genome sequencing of four Arcobacter species reveals a diverse suite of mobile elements.</title>
        <authorList>
            <person name="Miller W.G."/>
            <person name="Yee E."/>
            <person name="Bono J.L."/>
        </authorList>
    </citation>
    <scope>NUCLEOTIDE SEQUENCE [LARGE SCALE GENOMIC DNA]</scope>
    <source>
        <strain evidence="1 2">CCUG 56899</strain>
    </source>
</reference>
<dbReference type="GO" id="GO:0003824">
    <property type="term" value="F:catalytic activity"/>
    <property type="evidence" value="ECO:0007669"/>
    <property type="project" value="InterPro"/>
</dbReference>
<dbReference type="AlphaFoldDB" id="A0A5C2HE76"/>
<evidence type="ECO:0000313" key="2">
    <source>
        <dbReference type="Proteomes" id="UP000322644"/>
    </source>
</evidence>
<dbReference type="Pfam" id="PF09674">
    <property type="entry name" value="DUF2400"/>
    <property type="match status" value="1"/>
</dbReference>
<accession>A0A5C2HE76</accession>
<name>A0A5C2HE76_9BACT</name>
<dbReference type="GO" id="GO:0006281">
    <property type="term" value="P:DNA repair"/>
    <property type="evidence" value="ECO:0007669"/>
    <property type="project" value="InterPro"/>
</dbReference>
<evidence type="ECO:0000313" key="1">
    <source>
        <dbReference type="EMBL" id="QEP40494.1"/>
    </source>
</evidence>